<dbReference type="EMBL" id="BJYJ01000026">
    <property type="protein sequence ID" value="GEN77571.1"/>
    <property type="molecule type" value="Genomic_DNA"/>
</dbReference>
<proteinExistence type="predicted"/>
<evidence type="ECO:0008006" key="3">
    <source>
        <dbReference type="Google" id="ProtNLM"/>
    </source>
</evidence>
<protein>
    <recommendedName>
        <fullName evidence="3">Knr4/Smi1-like domain-containing protein</fullName>
    </recommendedName>
</protein>
<keyword evidence="2" id="KW-1185">Reference proteome</keyword>
<name>A0A511YQV2_9FLAO</name>
<gene>
    <name evidence="1" type="ORF">CHA01nite_33110</name>
</gene>
<reference evidence="1 2" key="1">
    <citation type="submission" date="2019-07" db="EMBL/GenBank/DDBJ databases">
        <title>Whole genome shotgun sequence of Chryseobacterium hagamense NBRC 105253.</title>
        <authorList>
            <person name="Hosoyama A."/>
            <person name="Uohara A."/>
            <person name="Ohji S."/>
            <person name="Ichikawa N."/>
        </authorList>
    </citation>
    <scope>NUCLEOTIDE SEQUENCE [LARGE SCALE GENOMIC DNA]</scope>
    <source>
        <strain evidence="1 2">NBRC 105253</strain>
    </source>
</reference>
<evidence type="ECO:0000313" key="2">
    <source>
        <dbReference type="Proteomes" id="UP000321863"/>
    </source>
</evidence>
<dbReference type="InterPro" id="IPR037883">
    <property type="entry name" value="Knr4/Smi1-like_sf"/>
</dbReference>
<comment type="caution">
    <text evidence="1">The sequence shown here is derived from an EMBL/GenBank/DDBJ whole genome shotgun (WGS) entry which is preliminary data.</text>
</comment>
<dbReference type="SUPFAM" id="SSF160631">
    <property type="entry name" value="SMI1/KNR4-like"/>
    <property type="match status" value="1"/>
</dbReference>
<accession>A0A511YQV2</accession>
<dbReference type="PANTHER" id="PTHR32011">
    <property type="entry name" value="OS08G0472400 PROTEIN"/>
    <property type="match status" value="1"/>
</dbReference>
<dbReference type="Proteomes" id="UP000321863">
    <property type="component" value="Unassembled WGS sequence"/>
</dbReference>
<dbReference type="RefSeq" id="WP_146943472.1">
    <property type="nucleotide sequence ID" value="NZ_BJYJ01000026.1"/>
</dbReference>
<dbReference type="PANTHER" id="PTHR32011:SF6">
    <property type="entry name" value="KNR4_SMI1-LIKE DOMAIN-CONTAINING PROTEIN"/>
    <property type="match status" value="1"/>
</dbReference>
<sequence>MGTIPEDFTEFLYWVKDTSEKCWADDSNTDDWSYKARWQGLTEDQIEQIEQRYQISFTPEHRAFLKILHTLDRKEKIEYTDGFGEEAEQIIEETSFFINWLEDDEEIRQKLGWPFREVLRDVLNEKQPFWKHSWGNRPETREEVKKVFADIYKHSPPLIPINSHRFLVSDLNLKYRPVLSIWGTDTIVYGWTLRTYILNEIGQQYLGTTEPVFNEEEQKFYPESTAEARKIHEDDYKYDASKTIPFWQEIILSYNTGWSSFGMQSPPNPYLESLKKSSSTNVDGNNNED</sequence>
<evidence type="ECO:0000313" key="1">
    <source>
        <dbReference type="EMBL" id="GEN77571.1"/>
    </source>
</evidence>
<organism evidence="1 2">
    <name type="scientific">Chryseobacterium hagamense</name>
    <dbReference type="NCBI Taxonomy" id="395935"/>
    <lineage>
        <taxon>Bacteria</taxon>
        <taxon>Pseudomonadati</taxon>
        <taxon>Bacteroidota</taxon>
        <taxon>Flavobacteriia</taxon>
        <taxon>Flavobacteriales</taxon>
        <taxon>Weeksellaceae</taxon>
        <taxon>Chryseobacterium group</taxon>
        <taxon>Chryseobacterium</taxon>
    </lineage>
</organism>
<dbReference type="OrthoDB" id="264195at2"/>
<dbReference type="AlphaFoldDB" id="A0A511YQV2"/>